<protein>
    <submittedName>
        <fullName evidence="1">Uncharacterized protein</fullName>
    </submittedName>
</protein>
<dbReference type="STRING" id="257309.DIP0050"/>
<organism evidence="1 2">
    <name type="scientific">Corynebacterium diphtheriae (strain ATCC 700971 / NCTC 13129 / Biotype gravis)</name>
    <dbReference type="NCBI Taxonomy" id="257309"/>
    <lineage>
        <taxon>Bacteria</taxon>
        <taxon>Bacillati</taxon>
        <taxon>Actinomycetota</taxon>
        <taxon>Actinomycetes</taxon>
        <taxon>Mycobacteriales</taxon>
        <taxon>Corynebacteriaceae</taxon>
        <taxon>Corynebacterium</taxon>
    </lineage>
</organism>
<dbReference type="Proteomes" id="UP000002198">
    <property type="component" value="Chromosome"/>
</dbReference>
<evidence type="ECO:0000313" key="1">
    <source>
        <dbReference type="EMBL" id="CAE48558.1"/>
    </source>
</evidence>
<dbReference type="HOGENOM" id="CLU_3395996_0_0_11"/>
<proteinExistence type="predicted"/>
<sequence>MGFTMSAKAKTFAKNGLLLAVPVLEVNGDYA</sequence>
<gene>
    <name evidence="1" type="ordered locus">DIP0050</name>
</gene>
<dbReference type="AlphaFoldDB" id="Q6NKH6"/>
<dbReference type="EMBL" id="BX248354">
    <property type="protein sequence ID" value="CAE48558.1"/>
    <property type="molecule type" value="Genomic_DNA"/>
</dbReference>
<accession>Q6NKH6</accession>
<evidence type="ECO:0000313" key="2">
    <source>
        <dbReference type="Proteomes" id="UP000002198"/>
    </source>
</evidence>
<dbReference type="KEGG" id="cdi:DIP0050"/>
<keyword evidence="2" id="KW-1185">Reference proteome</keyword>
<name>Q6NKH6_CORDI</name>
<reference evidence="1 2" key="1">
    <citation type="journal article" date="2003" name="Nucleic Acids Res.">
        <title>The complete genome sequence and analysis of Corynebacterium diphtheriae NCTC13129.</title>
        <authorList>
            <person name="Cerdeno-Tarraga A.M."/>
            <person name="Efstratiou A."/>
            <person name="Dover L.G."/>
            <person name="Holden M.T.G."/>
            <person name="Pallen M."/>
            <person name="Bentley S.D."/>
            <person name="Besra G.S."/>
            <person name="Churcher C."/>
            <person name="James K.D."/>
            <person name="De Zoysa A."/>
            <person name="Chillingworth T."/>
            <person name="Cronin A."/>
            <person name="Dowd L."/>
            <person name="Feltwell T."/>
            <person name="Hamlin N."/>
            <person name="Holroyd S."/>
            <person name="Jagels K."/>
            <person name="Moule S."/>
            <person name="Quail M.A."/>
            <person name="Rabbinowitsch E."/>
            <person name="Rutherford K."/>
            <person name="Thomson N.R."/>
            <person name="Unwin L."/>
            <person name="Whitehead S."/>
            <person name="Barrell B.G.Parkhill.J."/>
        </authorList>
    </citation>
    <scope>NUCLEOTIDE SEQUENCE [LARGE SCALE GENOMIC DNA]</scope>
    <source>
        <strain evidence="2">ATCC 700971 / NCTC 13129 / Biotype gravis</strain>
    </source>
</reference>